<dbReference type="PANTHER" id="PTHR21600">
    <property type="entry name" value="MITOCHONDRIAL RNA PSEUDOURIDINE SYNTHASE"/>
    <property type="match status" value="1"/>
</dbReference>
<feature type="domain" description="Pseudouridine synthase RsuA/RluA-like" evidence="10">
    <location>
        <begin position="13"/>
        <end position="173"/>
    </location>
</feature>
<keyword evidence="2" id="KW-0413">Isomerase</keyword>
<dbReference type="InterPro" id="IPR006224">
    <property type="entry name" value="PsdUridine_synth_RluA-like_CS"/>
</dbReference>
<dbReference type="EC" id="5.4.99.26" evidence="5"/>
<evidence type="ECO:0000256" key="8">
    <source>
        <dbReference type="ARBA" id="ARBA00041975"/>
    </source>
</evidence>
<dbReference type="PROSITE" id="PS01129">
    <property type="entry name" value="PSI_RLU"/>
    <property type="match status" value="1"/>
</dbReference>
<dbReference type="NCBIfam" id="NF008321">
    <property type="entry name" value="PRK11112.1"/>
    <property type="match status" value="1"/>
</dbReference>
<evidence type="ECO:0000256" key="6">
    <source>
        <dbReference type="ARBA" id="ARBA00040675"/>
    </source>
</evidence>
<dbReference type="InterPro" id="IPR050188">
    <property type="entry name" value="RluA_PseudoU_synthase"/>
</dbReference>
<accession>A0ABP8Q6N0</accession>
<dbReference type="Gene3D" id="3.30.2350.10">
    <property type="entry name" value="Pseudouridine synthase"/>
    <property type="match status" value="1"/>
</dbReference>
<proteinExistence type="predicted"/>
<evidence type="ECO:0000313" key="11">
    <source>
        <dbReference type="EMBL" id="GAA4497098.1"/>
    </source>
</evidence>
<evidence type="ECO:0000313" key="12">
    <source>
        <dbReference type="Proteomes" id="UP001501321"/>
    </source>
</evidence>
<dbReference type="RefSeq" id="WP_345011262.1">
    <property type="nucleotide sequence ID" value="NZ_BAABFC010000009.1"/>
</dbReference>
<dbReference type="SUPFAM" id="SSF55120">
    <property type="entry name" value="Pseudouridine synthase"/>
    <property type="match status" value="1"/>
</dbReference>
<protein>
    <recommendedName>
        <fullName evidence="6">tRNA pseudouridine synthase C</fullName>
        <ecNumber evidence="5">5.4.99.26</ecNumber>
    </recommendedName>
    <alternativeName>
        <fullName evidence="8">tRNA pseudouridine(65) synthase</fullName>
    </alternativeName>
    <alternativeName>
        <fullName evidence="9">tRNA pseudouridylate synthase C</fullName>
    </alternativeName>
    <alternativeName>
        <fullName evidence="7">tRNA-uridine isomerase C</fullName>
    </alternativeName>
</protein>
<reference evidence="12" key="1">
    <citation type="journal article" date="2019" name="Int. J. Syst. Evol. Microbiol.">
        <title>The Global Catalogue of Microorganisms (GCM) 10K type strain sequencing project: providing services to taxonomists for standard genome sequencing and annotation.</title>
        <authorList>
            <consortium name="The Broad Institute Genomics Platform"/>
            <consortium name="The Broad Institute Genome Sequencing Center for Infectious Disease"/>
            <person name="Wu L."/>
            <person name="Ma J."/>
        </authorList>
    </citation>
    <scope>NUCLEOTIDE SEQUENCE [LARGE SCALE GENOMIC DNA]</scope>
    <source>
        <strain evidence="12">JCM 32226</strain>
    </source>
</reference>
<evidence type="ECO:0000256" key="5">
    <source>
        <dbReference type="ARBA" id="ARBA00038943"/>
    </source>
</evidence>
<dbReference type="InterPro" id="IPR020103">
    <property type="entry name" value="PsdUridine_synth_cat_dom_sf"/>
</dbReference>
<gene>
    <name evidence="11" type="primary">truC</name>
    <name evidence="11" type="ORF">GCM10023095_13130</name>
</gene>
<evidence type="ECO:0000256" key="2">
    <source>
        <dbReference type="ARBA" id="ARBA00023235"/>
    </source>
</evidence>
<evidence type="ECO:0000256" key="7">
    <source>
        <dbReference type="ARBA" id="ARBA00041803"/>
    </source>
</evidence>
<comment type="caution">
    <text evidence="11">The sequence shown here is derived from an EMBL/GenBank/DDBJ whole genome shotgun (WGS) entry which is preliminary data.</text>
</comment>
<dbReference type="InterPro" id="IPR006145">
    <property type="entry name" value="PsdUridine_synth_RsuA/RluA"/>
</dbReference>
<evidence type="ECO:0000256" key="3">
    <source>
        <dbReference type="ARBA" id="ARBA00036607"/>
    </source>
</evidence>
<name>A0ABP8Q6N0_9GAMM</name>
<evidence type="ECO:0000256" key="9">
    <source>
        <dbReference type="ARBA" id="ARBA00043049"/>
    </source>
</evidence>
<keyword evidence="1" id="KW-0819">tRNA processing</keyword>
<comment type="function">
    <text evidence="4">Responsible for synthesis of pseudouridine from uracil-65 in transfer RNAs.</text>
</comment>
<dbReference type="Proteomes" id="UP001501321">
    <property type="component" value="Unassembled WGS sequence"/>
</dbReference>
<comment type="catalytic activity">
    <reaction evidence="3">
        <text>uridine(65) in tRNA = pseudouridine(65) in tRNA</text>
        <dbReference type="Rhea" id="RHEA:42536"/>
        <dbReference type="Rhea" id="RHEA-COMP:10103"/>
        <dbReference type="Rhea" id="RHEA-COMP:10104"/>
        <dbReference type="ChEBI" id="CHEBI:65314"/>
        <dbReference type="ChEBI" id="CHEBI:65315"/>
        <dbReference type="EC" id="5.4.99.26"/>
    </reaction>
</comment>
<dbReference type="EMBL" id="BAABFC010000009">
    <property type="protein sequence ID" value="GAA4497098.1"/>
    <property type="molecule type" value="Genomic_DNA"/>
</dbReference>
<dbReference type="PANTHER" id="PTHR21600:SF56">
    <property type="entry name" value="TRNA PSEUDOURIDINE SYNTHASE C"/>
    <property type="match status" value="1"/>
</dbReference>
<evidence type="ECO:0000259" key="10">
    <source>
        <dbReference type="Pfam" id="PF00849"/>
    </source>
</evidence>
<sequence>MSDLKLLYQDDYLVAVHKPSGLLVHRSWLDKAETQFAMQMTRDRVGKHVFPVHRLDRPTSGILLFALDSLTARQLSLAFAQHQVSKEYLAVVRGWTPSAHYIDYPLKEELDPIADRFCDPDKPAQPAQTWLQTLAKVELPFAVSPRHPSSRYSLVRLRPHTGRKHQLRRHLAHLSHPIVGDTTHGDGRHNKFFREQFDSHRLLLLHHSLTFHHPHLQVPLQIRTELDAELQTVLTHMGLF</sequence>
<evidence type="ECO:0000256" key="1">
    <source>
        <dbReference type="ARBA" id="ARBA00022694"/>
    </source>
</evidence>
<dbReference type="Pfam" id="PF00849">
    <property type="entry name" value="PseudoU_synth_2"/>
    <property type="match status" value="1"/>
</dbReference>
<evidence type="ECO:0000256" key="4">
    <source>
        <dbReference type="ARBA" id="ARBA00037670"/>
    </source>
</evidence>
<keyword evidence="12" id="KW-1185">Reference proteome</keyword>
<organism evidence="11 12">
    <name type="scientific">Pseudaeromonas paramecii</name>
    <dbReference type="NCBI Taxonomy" id="2138166"/>
    <lineage>
        <taxon>Bacteria</taxon>
        <taxon>Pseudomonadati</taxon>
        <taxon>Pseudomonadota</taxon>
        <taxon>Gammaproteobacteria</taxon>
        <taxon>Aeromonadales</taxon>
        <taxon>Aeromonadaceae</taxon>
        <taxon>Pseudaeromonas</taxon>
    </lineage>
</organism>